<sequence>MNYRLEQQQQTGDVTIIGVSRHQHTVSGWADFSASLSVPMDEWMKTGDIQLKKGALTVLPTATGRILCVGLDHRKQLSEADIDTIFEAVGALMIERKWSRANVMLETFFMPQFSKQMVASHILSAIRYGSYTPYGYQTSSNEADVSIDELIFITDERLELTDAHRESEQLAVWRAYEDEPVNVLTAAHIEERIIAYCHDAELACQVLTLQDLEALGFGAALMAYEEDVRVLLVNTTLEAQHAVVGAFAVGDTMPLFSSVEAVVTAQVMGVFAIGTLKATLPNKHVITTMIGKTIELAEGALASDLALVDVLAFAATQHVQSVTTVSTLSEEGQLVFGDTGSIAYTNGRMKAPEADLVVQAAMPKPSTLADALLKRYTKGRVMQRAALYRLFAPALWVHLELPHHARKQQVQLGQLLRNLIKED</sequence>
<dbReference type="Gene3D" id="3.40.220.10">
    <property type="entry name" value="Leucine Aminopeptidase, subunit E, domain 1"/>
    <property type="match status" value="1"/>
</dbReference>
<dbReference type="RefSeq" id="WP_126989823.1">
    <property type="nucleotide sequence ID" value="NZ_JTFC01000017.1"/>
</dbReference>
<protein>
    <submittedName>
        <fullName evidence="1">Uncharacterized protein</fullName>
    </submittedName>
</protein>
<evidence type="ECO:0000313" key="2">
    <source>
        <dbReference type="Proteomes" id="UP000288623"/>
    </source>
</evidence>
<dbReference type="SUPFAM" id="SSF52949">
    <property type="entry name" value="Macro domain-like"/>
    <property type="match status" value="1"/>
</dbReference>
<accession>A0A433RWD6</accession>
<gene>
    <name evidence="1" type="ORF">QI30_04890</name>
</gene>
<organism evidence="1 2">
    <name type="scientific">Candidatus Kurthia intestinigallinarum</name>
    <dbReference type="NCBI Taxonomy" id="1562256"/>
    <lineage>
        <taxon>Bacteria</taxon>
        <taxon>Bacillati</taxon>
        <taxon>Bacillota</taxon>
        <taxon>Bacilli</taxon>
        <taxon>Bacillales</taxon>
        <taxon>Caryophanaceae</taxon>
        <taxon>Kurthia</taxon>
    </lineage>
</organism>
<name>A0A433RWD6_9BACL</name>
<dbReference type="Proteomes" id="UP000288623">
    <property type="component" value="Unassembled WGS sequence"/>
</dbReference>
<dbReference type="OrthoDB" id="9809354at2"/>
<keyword evidence="2" id="KW-1185">Reference proteome</keyword>
<dbReference type="AlphaFoldDB" id="A0A433RWD6"/>
<comment type="caution">
    <text evidence="1">The sequence shown here is derived from an EMBL/GenBank/DDBJ whole genome shotgun (WGS) entry which is preliminary data.</text>
</comment>
<dbReference type="SUPFAM" id="SSF53187">
    <property type="entry name" value="Zn-dependent exopeptidases"/>
    <property type="match status" value="1"/>
</dbReference>
<dbReference type="InterPro" id="IPR043472">
    <property type="entry name" value="Macro_dom-like"/>
</dbReference>
<evidence type="ECO:0000313" key="1">
    <source>
        <dbReference type="EMBL" id="RUS57583.1"/>
    </source>
</evidence>
<dbReference type="EMBL" id="JTFC01000017">
    <property type="protein sequence ID" value="RUS57583.1"/>
    <property type="molecule type" value="Genomic_DNA"/>
</dbReference>
<proteinExistence type="predicted"/>
<reference evidence="1 2" key="1">
    <citation type="submission" date="2014-11" db="EMBL/GenBank/DDBJ databases">
        <title>Genome sequence and analysis of novel Kurthia sp.</title>
        <authorList>
            <person name="Lawson J.N."/>
            <person name="Gonzalez J.E."/>
            <person name="Rinauldi L."/>
            <person name="Xuan Z."/>
            <person name="Firman A."/>
            <person name="Shaddox L."/>
            <person name="Trudeau A."/>
            <person name="Shah S."/>
            <person name="Reiman D."/>
        </authorList>
    </citation>
    <scope>NUCLEOTIDE SEQUENCE [LARGE SCALE GENOMIC DNA]</scope>
    <source>
        <strain evidence="1 2">3B1D</strain>
    </source>
</reference>